<reference evidence="1 3" key="2">
    <citation type="journal article" date="2018" name="Plant J.">
        <title>The Physcomitrella patens chromosome-scale assembly reveals moss genome structure and evolution.</title>
        <authorList>
            <person name="Lang D."/>
            <person name="Ullrich K.K."/>
            <person name="Murat F."/>
            <person name="Fuchs J."/>
            <person name="Jenkins J."/>
            <person name="Haas F.B."/>
            <person name="Piednoel M."/>
            <person name="Gundlach H."/>
            <person name="Van Bel M."/>
            <person name="Meyberg R."/>
            <person name="Vives C."/>
            <person name="Morata J."/>
            <person name="Symeonidi A."/>
            <person name="Hiss M."/>
            <person name="Muchero W."/>
            <person name="Kamisugi Y."/>
            <person name="Saleh O."/>
            <person name="Blanc G."/>
            <person name="Decker E.L."/>
            <person name="van Gessel N."/>
            <person name="Grimwood J."/>
            <person name="Hayes R.D."/>
            <person name="Graham S.W."/>
            <person name="Gunter L.E."/>
            <person name="McDaniel S.F."/>
            <person name="Hoernstein S.N.W."/>
            <person name="Larsson A."/>
            <person name="Li F.W."/>
            <person name="Perroud P.F."/>
            <person name="Phillips J."/>
            <person name="Ranjan P."/>
            <person name="Rokshar D.S."/>
            <person name="Rothfels C.J."/>
            <person name="Schneider L."/>
            <person name="Shu S."/>
            <person name="Stevenson D.W."/>
            <person name="Thummler F."/>
            <person name="Tillich M."/>
            <person name="Villarreal Aguilar J.C."/>
            <person name="Widiez T."/>
            <person name="Wong G.K."/>
            <person name="Wymore A."/>
            <person name="Zhang Y."/>
            <person name="Zimmer A.D."/>
            <person name="Quatrano R.S."/>
            <person name="Mayer K.F.X."/>
            <person name="Goodstein D."/>
            <person name="Casacuberta J.M."/>
            <person name="Vandepoele K."/>
            <person name="Reski R."/>
            <person name="Cuming A.C."/>
            <person name="Tuskan G.A."/>
            <person name="Maumus F."/>
            <person name="Salse J."/>
            <person name="Schmutz J."/>
            <person name="Rensing S.A."/>
        </authorList>
    </citation>
    <scope>NUCLEOTIDE SEQUENCE [LARGE SCALE GENOMIC DNA]</scope>
    <source>
        <strain evidence="2 3">cv. Gransden 2004</strain>
    </source>
</reference>
<dbReference type="EMBL" id="ABEU02000022">
    <property type="protein sequence ID" value="PNR30801.1"/>
    <property type="molecule type" value="Genomic_DNA"/>
</dbReference>
<evidence type="ECO:0000313" key="1">
    <source>
        <dbReference type="EMBL" id="PNR30801.1"/>
    </source>
</evidence>
<evidence type="ECO:0000313" key="2">
    <source>
        <dbReference type="EnsemblPlants" id="PAC:32903013.CDS.1"/>
    </source>
</evidence>
<dbReference type="EnsemblPlants" id="Pp3c22_13900V3.1">
    <property type="protein sequence ID" value="PAC:32903013.CDS.1"/>
    <property type="gene ID" value="Pp3c22_13900"/>
</dbReference>
<name>A0A2K1INE8_PHYPA</name>
<dbReference type="InParanoid" id="A0A2K1INE8"/>
<sequence length="133" mass="15239">MQIVQLRSSFLLKLSRCIVCCNVKRAKVEAFADRRLQINVSKFLNLQCGYILQRICIELIWNNLNRGLSGGKIFGQPGYKVPRAYGQCVVAWANELFVPGACEIGHLIGQLKRQRRGLWQMAHPQNRLLCLIR</sequence>
<protein>
    <submittedName>
        <fullName evidence="1 2">Uncharacterized protein</fullName>
    </submittedName>
</protein>
<proteinExistence type="predicted"/>
<organism evidence="1">
    <name type="scientific">Physcomitrium patens</name>
    <name type="common">Spreading-leaved earth moss</name>
    <name type="synonym">Physcomitrella patens</name>
    <dbReference type="NCBI Taxonomy" id="3218"/>
    <lineage>
        <taxon>Eukaryota</taxon>
        <taxon>Viridiplantae</taxon>
        <taxon>Streptophyta</taxon>
        <taxon>Embryophyta</taxon>
        <taxon>Bryophyta</taxon>
        <taxon>Bryophytina</taxon>
        <taxon>Bryopsida</taxon>
        <taxon>Funariidae</taxon>
        <taxon>Funariales</taxon>
        <taxon>Funariaceae</taxon>
        <taxon>Physcomitrium</taxon>
    </lineage>
</organism>
<dbReference type="PaxDb" id="3218-PP1S71_362V6.1"/>
<dbReference type="AlphaFoldDB" id="A0A2K1INE8"/>
<dbReference type="Gramene" id="Pp3c22_13900V3.1">
    <property type="protein sequence ID" value="PAC:32903013.CDS.1"/>
    <property type="gene ID" value="Pp3c22_13900"/>
</dbReference>
<dbReference type="Proteomes" id="UP000006727">
    <property type="component" value="Chromosome 22"/>
</dbReference>
<reference evidence="2" key="3">
    <citation type="submission" date="2020-12" db="UniProtKB">
        <authorList>
            <consortium name="EnsemblPlants"/>
        </authorList>
    </citation>
    <scope>IDENTIFICATION</scope>
</reference>
<dbReference type="EnsemblPlants" id="Pp3c22_13900V3.2">
    <property type="protein sequence ID" value="PAC:32903014.CDS.1"/>
    <property type="gene ID" value="Pp3c22_13900"/>
</dbReference>
<reference evidence="1 3" key="1">
    <citation type="journal article" date="2008" name="Science">
        <title>The Physcomitrella genome reveals evolutionary insights into the conquest of land by plants.</title>
        <authorList>
            <person name="Rensing S."/>
            <person name="Lang D."/>
            <person name="Zimmer A."/>
            <person name="Terry A."/>
            <person name="Salamov A."/>
            <person name="Shapiro H."/>
            <person name="Nishiyama T."/>
            <person name="Perroud P.-F."/>
            <person name="Lindquist E."/>
            <person name="Kamisugi Y."/>
            <person name="Tanahashi T."/>
            <person name="Sakakibara K."/>
            <person name="Fujita T."/>
            <person name="Oishi K."/>
            <person name="Shin-I T."/>
            <person name="Kuroki Y."/>
            <person name="Toyoda A."/>
            <person name="Suzuki Y."/>
            <person name="Hashimoto A."/>
            <person name="Yamaguchi K."/>
            <person name="Sugano A."/>
            <person name="Kohara Y."/>
            <person name="Fujiyama A."/>
            <person name="Anterola A."/>
            <person name="Aoki S."/>
            <person name="Ashton N."/>
            <person name="Barbazuk W.B."/>
            <person name="Barker E."/>
            <person name="Bennetzen J."/>
            <person name="Bezanilla M."/>
            <person name="Blankenship R."/>
            <person name="Cho S.H."/>
            <person name="Dutcher S."/>
            <person name="Estelle M."/>
            <person name="Fawcett J.A."/>
            <person name="Gundlach H."/>
            <person name="Hanada K."/>
            <person name="Heyl A."/>
            <person name="Hicks K.A."/>
            <person name="Hugh J."/>
            <person name="Lohr M."/>
            <person name="Mayer K."/>
            <person name="Melkozernov A."/>
            <person name="Murata T."/>
            <person name="Nelson D."/>
            <person name="Pils B."/>
            <person name="Prigge M."/>
            <person name="Reiss B."/>
            <person name="Renner T."/>
            <person name="Rombauts S."/>
            <person name="Rushton P."/>
            <person name="Sanderfoot A."/>
            <person name="Schween G."/>
            <person name="Shiu S.-H."/>
            <person name="Stueber K."/>
            <person name="Theodoulou F.L."/>
            <person name="Tu H."/>
            <person name="Van de Peer Y."/>
            <person name="Verrier P.J."/>
            <person name="Waters E."/>
            <person name="Wood A."/>
            <person name="Yang L."/>
            <person name="Cove D."/>
            <person name="Cuming A."/>
            <person name="Hasebe M."/>
            <person name="Lucas S."/>
            <person name="Mishler D.B."/>
            <person name="Reski R."/>
            <person name="Grigoriev I."/>
            <person name="Quatrano R.S."/>
            <person name="Boore J.L."/>
        </authorList>
    </citation>
    <scope>NUCLEOTIDE SEQUENCE [LARGE SCALE GENOMIC DNA]</scope>
    <source>
        <strain evidence="2 3">cv. Gransden 2004</strain>
    </source>
</reference>
<keyword evidence="3" id="KW-1185">Reference proteome</keyword>
<accession>A0A2K1INE8</accession>
<evidence type="ECO:0000313" key="3">
    <source>
        <dbReference type="Proteomes" id="UP000006727"/>
    </source>
</evidence>
<gene>
    <name evidence="1" type="ORF">PHYPA_027117</name>
</gene>
<dbReference type="Gramene" id="Pp3c22_13900V3.2">
    <property type="protein sequence ID" value="PAC:32903014.CDS.1"/>
    <property type="gene ID" value="Pp3c22_13900"/>
</dbReference>